<reference evidence="1 2" key="1">
    <citation type="submission" date="2019-03" db="EMBL/GenBank/DDBJ databases">
        <title>Genomic Encyclopedia of Type Strains, Phase III (KMG-III): the genomes of soil and plant-associated and newly described type strains.</title>
        <authorList>
            <person name="Whitman W."/>
        </authorList>
    </citation>
    <scope>NUCLEOTIDE SEQUENCE [LARGE SCALE GENOMIC DNA]</scope>
    <source>
        <strain evidence="1 2">CECT 7972</strain>
    </source>
</reference>
<name>A0A4R6ZMT1_9LIST</name>
<evidence type="ECO:0000313" key="1">
    <source>
        <dbReference type="EMBL" id="TDR53688.1"/>
    </source>
</evidence>
<keyword evidence="2" id="KW-1185">Reference proteome</keyword>
<sequence>MNNLVISRNEKVVTSSIQVAENFDKRHDHILRDISSLKKDVPNFGVMFYEAMEPDAYGRNRKIILMNRDGFTLLAMGFTGKKALDFKIKYIEAFNEMEKVIRQQHDTSNLSPELQMVNGLFKAIANQELATKKLETKVESMKEILSVNSNEWREKVNSILKRIANNMGGTEPYRSTVNMSYERLEKRAHCDLNRRLENRQTKMAAKGLSKTSIQKLNKLDCISEDKRLIEIYLSVVQQMAIQFGIDTEDLEGLKVV</sequence>
<dbReference type="Pfam" id="PF09669">
    <property type="entry name" value="Phage_pRha"/>
    <property type="match status" value="1"/>
</dbReference>
<evidence type="ECO:0000313" key="2">
    <source>
        <dbReference type="Proteomes" id="UP000295558"/>
    </source>
</evidence>
<dbReference type="Proteomes" id="UP000295558">
    <property type="component" value="Unassembled WGS sequence"/>
</dbReference>
<organism evidence="1 2">
    <name type="scientific">Listeria rocourtiae</name>
    <dbReference type="NCBI Taxonomy" id="647910"/>
    <lineage>
        <taxon>Bacteria</taxon>
        <taxon>Bacillati</taxon>
        <taxon>Bacillota</taxon>
        <taxon>Bacilli</taxon>
        <taxon>Bacillales</taxon>
        <taxon>Listeriaceae</taxon>
        <taxon>Listeria</taxon>
    </lineage>
</organism>
<accession>A0A4R6ZMT1</accession>
<dbReference type="AlphaFoldDB" id="A0A4R6ZMT1"/>
<proteinExistence type="predicted"/>
<dbReference type="OrthoDB" id="9812611at2"/>
<dbReference type="RefSeq" id="WP_133620435.1">
    <property type="nucleotide sequence ID" value="NZ_SNZK01000004.1"/>
</dbReference>
<dbReference type="NCBIfam" id="TIGR02681">
    <property type="entry name" value="phage_pRha"/>
    <property type="match status" value="1"/>
</dbReference>
<dbReference type="InterPro" id="IPR014054">
    <property type="entry name" value="Phage_regulatory_Rha"/>
</dbReference>
<gene>
    <name evidence="1" type="ORF">DFP96_104282</name>
</gene>
<protein>
    <submittedName>
        <fullName evidence="1">Rha family phage regulatory protein</fullName>
    </submittedName>
</protein>
<dbReference type="EMBL" id="SNZK01000004">
    <property type="protein sequence ID" value="TDR53688.1"/>
    <property type="molecule type" value="Genomic_DNA"/>
</dbReference>
<comment type="caution">
    <text evidence="1">The sequence shown here is derived from an EMBL/GenBank/DDBJ whole genome shotgun (WGS) entry which is preliminary data.</text>
</comment>
<dbReference type="STRING" id="1265846.PROCOU_01674"/>